<evidence type="ECO:0000313" key="2">
    <source>
        <dbReference type="Proteomes" id="UP001597380"/>
    </source>
</evidence>
<dbReference type="InterPro" id="IPR050563">
    <property type="entry name" value="4-hydroxybenzoyl-CoA_TE"/>
</dbReference>
<dbReference type="GO" id="GO:0016787">
    <property type="term" value="F:hydrolase activity"/>
    <property type="evidence" value="ECO:0007669"/>
    <property type="project" value="UniProtKB-KW"/>
</dbReference>
<accession>A0ABW4XMM7</accession>
<dbReference type="EC" id="3.1.2.-" evidence="1"/>
<keyword evidence="1" id="KW-0378">Hydrolase</keyword>
<dbReference type="Pfam" id="PF13279">
    <property type="entry name" value="4HBT_2"/>
    <property type="match status" value="1"/>
</dbReference>
<dbReference type="PANTHER" id="PTHR31793">
    <property type="entry name" value="4-HYDROXYBENZOYL-COA THIOESTERASE FAMILY MEMBER"/>
    <property type="match status" value="1"/>
</dbReference>
<dbReference type="EMBL" id="JBHUHT010000009">
    <property type="protein sequence ID" value="MFD2095563.1"/>
    <property type="molecule type" value="Genomic_DNA"/>
</dbReference>
<dbReference type="Proteomes" id="UP001597380">
    <property type="component" value="Unassembled WGS sequence"/>
</dbReference>
<keyword evidence="2" id="KW-1185">Reference proteome</keyword>
<reference evidence="2" key="1">
    <citation type="journal article" date="2019" name="Int. J. Syst. Evol. Microbiol.">
        <title>The Global Catalogue of Microorganisms (GCM) 10K type strain sequencing project: providing services to taxonomists for standard genome sequencing and annotation.</title>
        <authorList>
            <consortium name="The Broad Institute Genomics Platform"/>
            <consortium name="The Broad Institute Genome Sequencing Center for Infectious Disease"/>
            <person name="Wu L."/>
            <person name="Ma J."/>
        </authorList>
    </citation>
    <scope>NUCLEOTIDE SEQUENCE [LARGE SCALE GENOMIC DNA]</scope>
    <source>
        <strain evidence="2">CGMCC 1.10992</strain>
    </source>
</reference>
<dbReference type="CDD" id="cd00586">
    <property type="entry name" value="4HBT"/>
    <property type="match status" value="1"/>
</dbReference>
<gene>
    <name evidence="1" type="ORF">ACFSJ3_06150</name>
</gene>
<name>A0ABW4XMM7_9GAMM</name>
<dbReference type="SUPFAM" id="SSF54637">
    <property type="entry name" value="Thioesterase/thiol ester dehydrase-isomerase"/>
    <property type="match status" value="1"/>
</dbReference>
<protein>
    <submittedName>
        <fullName evidence="1">Acyl-CoA thioesterase</fullName>
        <ecNumber evidence="1">3.1.2.-</ecNumber>
    </submittedName>
</protein>
<dbReference type="InterPro" id="IPR029069">
    <property type="entry name" value="HotDog_dom_sf"/>
</dbReference>
<sequence>MLKNFPIVINTSVAWGEMDALNHVNNTIYFKYFENARIAYFTSLDLMPTMQSQKLAPVLGSTQCRYKVPLTYPDDIAIGARITDISCDRFTMEYQVFSEKHQRVAAVGEAVVVAFNVASGQKDTIPTPLVDAIKRAEADAGNQL</sequence>
<dbReference type="Gene3D" id="3.10.129.10">
    <property type="entry name" value="Hotdog Thioesterase"/>
    <property type="match status" value="1"/>
</dbReference>
<dbReference type="PANTHER" id="PTHR31793:SF40">
    <property type="entry name" value="ACYL-COA THIOESTER HYDROLASE, YBGC_YBAW FAMILY"/>
    <property type="match status" value="1"/>
</dbReference>
<proteinExistence type="predicted"/>
<comment type="caution">
    <text evidence="1">The sequence shown here is derived from an EMBL/GenBank/DDBJ whole genome shotgun (WGS) entry which is preliminary data.</text>
</comment>
<organism evidence="1 2">
    <name type="scientific">Corallincola platygyrae</name>
    <dbReference type="NCBI Taxonomy" id="1193278"/>
    <lineage>
        <taxon>Bacteria</taxon>
        <taxon>Pseudomonadati</taxon>
        <taxon>Pseudomonadota</taxon>
        <taxon>Gammaproteobacteria</taxon>
        <taxon>Alteromonadales</taxon>
        <taxon>Psychromonadaceae</taxon>
        <taxon>Corallincola</taxon>
    </lineage>
</organism>
<dbReference type="RefSeq" id="WP_345340364.1">
    <property type="nucleotide sequence ID" value="NZ_BAABLI010000014.1"/>
</dbReference>
<evidence type="ECO:0000313" key="1">
    <source>
        <dbReference type="EMBL" id="MFD2095563.1"/>
    </source>
</evidence>